<dbReference type="AlphaFoldDB" id="A0A914I2J8"/>
<proteinExistence type="predicted"/>
<sequence length="212" mass="23046">MQASVQRIFVEFDFSIILHSHYSLIGAAIASSPYWFPGCLQLRISWMTNQIWDASEFGLPANCLIILLAARSPIQVACNWGFELGCCLQSPLLAQGIELCSWLQTPSLTTAVETICLFPLADVILHHIGTISGHCYQYTSGQVSRSSPANRLGLWDSVGRRSNGLALTWLAGAQLATDPPVPFGSDDVITVPGEMEGCNYSKAVLFTIKHSG</sequence>
<reference evidence="2" key="1">
    <citation type="submission" date="2022-11" db="UniProtKB">
        <authorList>
            <consortium name="WormBaseParasite"/>
        </authorList>
    </citation>
    <scope>IDENTIFICATION</scope>
</reference>
<dbReference type="Proteomes" id="UP000887572">
    <property type="component" value="Unplaced"/>
</dbReference>
<organism evidence="1 2">
    <name type="scientific">Globodera rostochiensis</name>
    <name type="common">Golden nematode worm</name>
    <name type="synonym">Heterodera rostochiensis</name>
    <dbReference type="NCBI Taxonomy" id="31243"/>
    <lineage>
        <taxon>Eukaryota</taxon>
        <taxon>Metazoa</taxon>
        <taxon>Ecdysozoa</taxon>
        <taxon>Nematoda</taxon>
        <taxon>Chromadorea</taxon>
        <taxon>Rhabditida</taxon>
        <taxon>Tylenchina</taxon>
        <taxon>Tylenchomorpha</taxon>
        <taxon>Tylenchoidea</taxon>
        <taxon>Heteroderidae</taxon>
        <taxon>Heteroderinae</taxon>
        <taxon>Globodera</taxon>
    </lineage>
</organism>
<protein>
    <submittedName>
        <fullName evidence="2">Uncharacterized protein</fullName>
    </submittedName>
</protein>
<dbReference type="WBParaSite" id="Gr19_v10_g6726.t1">
    <property type="protein sequence ID" value="Gr19_v10_g6726.t1"/>
    <property type="gene ID" value="Gr19_v10_g6726"/>
</dbReference>
<keyword evidence="1" id="KW-1185">Reference proteome</keyword>
<accession>A0A914I2J8</accession>
<evidence type="ECO:0000313" key="1">
    <source>
        <dbReference type="Proteomes" id="UP000887572"/>
    </source>
</evidence>
<name>A0A914I2J8_GLORO</name>
<evidence type="ECO:0000313" key="2">
    <source>
        <dbReference type="WBParaSite" id="Gr19_v10_g6726.t1"/>
    </source>
</evidence>